<dbReference type="STRING" id="717774.Marme_1306"/>
<dbReference type="SUPFAM" id="SSF141868">
    <property type="entry name" value="EAL domain-like"/>
    <property type="match status" value="1"/>
</dbReference>
<name>F2JVN5_MARM1</name>
<dbReference type="PANTHER" id="PTHR44757">
    <property type="entry name" value="DIGUANYLATE CYCLASE DGCP"/>
    <property type="match status" value="1"/>
</dbReference>
<dbReference type="InterPro" id="IPR035965">
    <property type="entry name" value="PAS-like_dom_sf"/>
</dbReference>
<dbReference type="SUPFAM" id="SSF55073">
    <property type="entry name" value="Nucleotide cyclase"/>
    <property type="match status" value="1"/>
</dbReference>
<dbReference type="PROSITE" id="PS50113">
    <property type="entry name" value="PAC"/>
    <property type="match status" value="1"/>
</dbReference>
<dbReference type="CDD" id="cd01948">
    <property type="entry name" value="EAL"/>
    <property type="match status" value="1"/>
</dbReference>
<evidence type="ECO:0000259" key="6">
    <source>
        <dbReference type="PROSITE" id="PS50883"/>
    </source>
</evidence>
<dbReference type="InterPro" id="IPR000014">
    <property type="entry name" value="PAS"/>
</dbReference>
<evidence type="ECO:0000259" key="7">
    <source>
        <dbReference type="PROSITE" id="PS50887"/>
    </source>
</evidence>
<keyword evidence="2" id="KW-0973">c-di-GMP</keyword>
<dbReference type="InterPro" id="IPR000160">
    <property type="entry name" value="GGDEF_dom"/>
</dbReference>
<evidence type="ECO:0000256" key="2">
    <source>
        <dbReference type="ARBA" id="ARBA00022636"/>
    </source>
</evidence>
<dbReference type="PROSITE" id="PS50883">
    <property type="entry name" value="EAL"/>
    <property type="match status" value="1"/>
</dbReference>
<evidence type="ECO:0000256" key="1">
    <source>
        <dbReference type="ARBA" id="ARBA00012282"/>
    </source>
</evidence>
<dbReference type="PROSITE" id="PS50887">
    <property type="entry name" value="GGDEF"/>
    <property type="match status" value="1"/>
</dbReference>
<keyword evidence="3" id="KW-0812">Transmembrane</keyword>
<dbReference type="AlphaFoldDB" id="F2JVN5"/>
<dbReference type="Gene3D" id="3.20.20.450">
    <property type="entry name" value="EAL domain"/>
    <property type="match status" value="1"/>
</dbReference>
<dbReference type="InterPro" id="IPR052155">
    <property type="entry name" value="Biofilm_reg_signaling"/>
</dbReference>
<keyword evidence="3" id="KW-0472">Membrane</keyword>
<evidence type="ECO:0000313" key="8">
    <source>
        <dbReference type="EMBL" id="ADZ90579.1"/>
    </source>
</evidence>
<evidence type="ECO:0000259" key="5">
    <source>
        <dbReference type="PROSITE" id="PS50113"/>
    </source>
</evidence>
<dbReference type="CDD" id="cd01949">
    <property type="entry name" value="GGDEF"/>
    <property type="match status" value="1"/>
</dbReference>
<feature type="transmembrane region" description="Helical" evidence="3">
    <location>
        <begin position="167"/>
        <end position="185"/>
    </location>
</feature>
<dbReference type="NCBIfam" id="TIGR00229">
    <property type="entry name" value="sensory_box"/>
    <property type="match status" value="1"/>
</dbReference>
<dbReference type="CDD" id="cd00130">
    <property type="entry name" value="PAS"/>
    <property type="match status" value="1"/>
</dbReference>
<dbReference type="NCBIfam" id="TIGR00254">
    <property type="entry name" value="GGDEF"/>
    <property type="match status" value="1"/>
</dbReference>
<dbReference type="SMART" id="SM00052">
    <property type="entry name" value="EAL"/>
    <property type="match status" value="1"/>
</dbReference>
<sequence length="800" mass="90687">MSKNFDFSQSLYLKQAVLTFLLAIFLSVVLSCLQFYQVLKYQKAQRIEEINQLLDVIEEPLEQALFRIDKVLAQQQVNSLLSRSDISKVVILDENGAQFVASSVSFAKPNLSKWLVDVLIDEETGQSRRLEMVSPKLFLGSITIRLDRSSLAHQILTYSISVFVQNLFKDLILAFLISLLFYYVVTRPVEQLTRALSNIPDTGRLTLPKSFEKDHKYDELGRLKGVFSKLWGRLSTALADVERSNLHTKAIIDHAADAILLLDEKGCITLSNPAAERLTGQTSEQLINTKVSSLYDDPWISMSEILADMHLDQSITIETYFISHGKRIPVEIRIAKYEIHRVVEIVLLVRDITERKSAEERINRLAFYDSLTRLPNRHFFVERLNELLDELRINRRQSALIMFDLDRFKNINDSLGHNVGDELLCKVVGAITPLLPEKAMFARVGGDEFVVLLPEFSQEAGEPNRSLVEISKDILSRCNAVKKVGEHDLHVSASIGICLFDGSNETSTSILKQADSALYRAKEVGRNTYEFYKEDMQAISDEYLKMERALFLAMENEDFELYYQPQNDASGRLIGAEALIRWNEPTQGFISPAKFIPIAEEIGLIVELGEWVLHQALRDVSQWRAEGIWDDSLQVSVNVSPMQFQHAGFMQMLKSAIETFNVPPHCLDLEITENMLLSDSESSLDLMYQVRSLGVSLSIDDFGTGYSSLKYLKSLPISRLKIDQSFVRDLLSDHSDEVIVLTIIAMAKALNIDVLAEGVETQAHQNRLTDMNCTLYQGYYFGKPSPAHLFSKAWLSVVNV</sequence>
<dbReference type="OrthoDB" id="9804951at2"/>
<evidence type="ECO:0000313" key="9">
    <source>
        <dbReference type="Proteomes" id="UP000001062"/>
    </source>
</evidence>
<dbReference type="EC" id="3.1.4.52" evidence="1"/>
<feature type="domain" description="PAC" evidence="5">
    <location>
        <begin position="313"/>
        <end position="364"/>
    </location>
</feature>
<dbReference type="PANTHER" id="PTHR44757:SF2">
    <property type="entry name" value="BIOFILM ARCHITECTURE MAINTENANCE PROTEIN MBAA"/>
    <property type="match status" value="1"/>
</dbReference>
<dbReference type="Pfam" id="PF00563">
    <property type="entry name" value="EAL"/>
    <property type="match status" value="1"/>
</dbReference>
<dbReference type="Gene3D" id="3.30.70.270">
    <property type="match status" value="1"/>
</dbReference>
<dbReference type="InterPro" id="IPR000700">
    <property type="entry name" value="PAS-assoc_C"/>
</dbReference>
<dbReference type="SUPFAM" id="SSF55785">
    <property type="entry name" value="PYP-like sensor domain (PAS domain)"/>
    <property type="match status" value="1"/>
</dbReference>
<protein>
    <recommendedName>
        <fullName evidence="1">cyclic-guanylate-specific phosphodiesterase</fullName>
        <ecNumber evidence="1">3.1.4.52</ecNumber>
    </recommendedName>
</protein>
<dbReference type="Pfam" id="PF00989">
    <property type="entry name" value="PAS"/>
    <property type="match status" value="1"/>
</dbReference>
<dbReference type="RefSeq" id="WP_013660484.1">
    <property type="nucleotide sequence ID" value="NC_015276.1"/>
</dbReference>
<dbReference type="InterPro" id="IPR001633">
    <property type="entry name" value="EAL_dom"/>
</dbReference>
<dbReference type="SMART" id="SM00267">
    <property type="entry name" value="GGDEF"/>
    <property type="match status" value="1"/>
</dbReference>
<keyword evidence="3" id="KW-1133">Transmembrane helix</keyword>
<dbReference type="InterPro" id="IPR035919">
    <property type="entry name" value="EAL_sf"/>
</dbReference>
<dbReference type="PATRIC" id="fig|717774.3.peg.1354"/>
<dbReference type="Pfam" id="PF00990">
    <property type="entry name" value="GGDEF"/>
    <property type="match status" value="1"/>
</dbReference>
<feature type="domain" description="PAS" evidence="4">
    <location>
        <begin position="244"/>
        <end position="296"/>
    </location>
</feature>
<dbReference type="eggNOG" id="COG5001">
    <property type="taxonomic scope" value="Bacteria"/>
</dbReference>
<accession>F2JVN5</accession>
<dbReference type="InterPro" id="IPR029787">
    <property type="entry name" value="Nucleotide_cyclase"/>
</dbReference>
<evidence type="ECO:0000259" key="4">
    <source>
        <dbReference type="PROSITE" id="PS50112"/>
    </source>
</evidence>
<dbReference type="SMART" id="SM00091">
    <property type="entry name" value="PAS"/>
    <property type="match status" value="1"/>
</dbReference>
<evidence type="ECO:0000256" key="3">
    <source>
        <dbReference type="SAM" id="Phobius"/>
    </source>
</evidence>
<reference evidence="8 9" key="1">
    <citation type="journal article" date="2012" name="Stand. Genomic Sci.">
        <title>Complete genome sequence of the melanogenic marine bacterium Marinomonas mediterranea type strain (MMB-1(T)).</title>
        <authorList>
            <person name="Lucas-Elio P."/>
            <person name="Goodwin L."/>
            <person name="Woyke T."/>
            <person name="Pitluck S."/>
            <person name="Nolan M."/>
            <person name="Kyrpides N.C."/>
            <person name="Detter J.C."/>
            <person name="Copeland A."/>
            <person name="Teshima H."/>
            <person name="Bruce D."/>
            <person name="Detter C."/>
            <person name="Tapia R."/>
            <person name="Han S."/>
            <person name="Land M.L."/>
            <person name="Ivanova N."/>
            <person name="Mikhailova N."/>
            <person name="Johnston A.W."/>
            <person name="Sanchez-Amat A."/>
        </authorList>
    </citation>
    <scope>NUCLEOTIDE SEQUENCE [LARGE SCALE GENOMIC DNA]</scope>
    <source>
        <strain evidence="9">ATCC 700492 / JCM 21426 / NBRC 103028 / MMB-1</strain>
    </source>
</reference>
<dbReference type="KEGG" id="mme:Marme_1306"/>
<dbReference type="PROSITE" id="PS50112">
    <property type="entry name" value="PAS"/>
    <property type="match status" value="1"/>
</dbReference>
<organism evidence="8 9">
    <name type="scientific">Marinomonas mediterranea (strain ATCC 700492 / JCM 21426 / NBRC 103028 / MMB-1)</name>
    <dbReference type="NCBI Taxonomy" id="717774"/>
    <lineage>
        <taxon>Bacteria</taxon>
        <taxon>Pseudomonadati</taxon>
        <taxon>Pseudomonadota</taxon>
        <taxon>Gammaproteobacteria</taxon>
        <taxon>Oceanospirillales</taxon>
        <taxon>Oceanospirillaceae</taxon>
        <taxon>Marinomonas</taxon>
    </lineage>
</organism>
<dbReference type="GO" id="GO:0006355">
    <property type="term" value="P:regulation of DNA-templated transcription"/>
    <property type="evidence" value="ECO:0007669"/>
    <property type="project" value="InterPro"/>
</dbReference>
<dbReference type="FunFam" id="3.20.20.450:FF:000001">
    <property type="entry name" value="Cyclic di-GMP phosphodiesterase yahA"/>
    <property type="match status" value="1"/>
</dbReference>
<feature type="domain" description="GGDEF" evidence="7">
    <location>
        <begin position="396"/>
        <end position="534"/>
    </location>
</feature>
<dbReference type="GO" id="GO:0071111">
    <property type="term" value="F:cyclic-guanylate-specific phosphodiesterase activity"/>
    <property type="evidence" value="ECO:0007669"/>
    <property type="project" value="UniProtKB-EC"/>
</dbReference>
<dbReference type="EMBL" id="CP002583">
    <property type="protein sequence ID" value="ADZ90579.1"/>
    <property type="molecule type" value="Genomic_DNA"/>
</dbReference>
<feature type="transmembrane region" description="Helical" evidence="3">
    <location>
        <begin position="12"/>
        <end position="36"/>
    </location>
</feature>
<feature type="domain" description="EAL" evidence="6">
    <location>
        <begin position="543"/>
        <end position="798"/>
    </location>
</feature>
<keyword evidence="9" id="KW-1185">Reference proteome</keyword>
<dbReference type="Gene3D" id="3.30.450.20">
    <property type="entry name" value="PAS domain"/>
    <property type="match status" value="1"/>
</dbReference>
<dbReference type="PROSITE" id="PS51257">
    <property type="entry name" value="PROKAR_LIPOPROTEIN"/>
    <property type="match status" value="1"/>
</dbReference>
<gene>
    <name evidence="8" type="ordered locus">Marme_1306</name>
</gene>
<proteinExistence type="predicted"/>
<dbReference type="InterPro" id="IPR013767">
    <property type="entry name" value="PAS_fold"/>
</dbReference>
<dbReference type="Proteomes" id="UP000001062">
    <property type="component" value="Chromosome"/>
</dbReference>
<dbReference type="InterPro" id="IPR043128">
    <property type="entry name" value="Rev_trsase/Diguanyl_cyclase"/>
</dbReference>
<dbReference type="HOGENOM" id="CLU_000445_70_46_6"/>